<reference evidence="1 2" key="1">
    <citation type="submission" date="2013-07" db="EMBL/GenBank/DDBJ databases">
        <title>Comparative Genomic and Metabolomic Analysis of Twelve Strains of Pseudoalteromonas luteoviolacea.</title>
        <authorList>
            <person name="Vynne N.G."/>
            <person name="Mansson M."/>
            <person name="Gram L."/>
        </authorList>
    </citation>
    <scope>NUCLEOTIDE SEQUENCE [LARGE SCALE GENOMIC DNA]</scope>
    <source>
        <strain evidence="1 2">DSM 6061</strain>
    </source>
</reference>
<comment type="caution">
    <text evidence="1">The sequence shown here is derived from an EMBL/GenBank/DDBJ whole genome shotgun (WGS) entry which is preliminary data.</text>
</comment>
<organism evidence="1 2">
    <name type="scientific">Pseudoalteromonas luteoviolacea DSM 6061</name>
    <dbReference type="NCBI Taxonomy" id="1365250"/>
    <lineage>
        <taxon>Bacteria</taxon>
        <taxon>Pseudomonadati</taxon>
        <taxon>Pseudomonadota</taxon>
        <taxon>Gammaproteobacteria</taxon>
        <taxon>Alteromonadales</taxon>
        <taxon>Pseudoalteromonadaceae</taxon>
        <taxon>Pseudoalteromonas</taxon>
    </lineage>
</organism>
<dbReference type="EMBL" id="AUYB01000103">
    <property type="protein sequence ID" value="KZN37625.1"/>
    <property type="molecule type" value="Genomic_DNA"/>
</dbReference>
<keyword evidence="2" id="KW-1185">Reference proteome</keyword>
<gene>
    <name evidence="1" type="ORF">N475_02110</name>
</gene>
<dbReference type="AlphaFoldDB" id="A0A166WLL7"/>
<dbReference type="RefSeq" id="WP_063359650.1">
    <property type="nucleotide sequence ID" value="NZ_AQHB01000028.1"/>
</dbReference>
<name>A0A166WLL7_9GAMM</name>
<dbReference type="Proteomes" id="UP000076643">
    <property type="component" value="Unassembled WGS sequence"/>
</dbReference>
<accession>A0A166WLL7</accession>
<proteinExistence type="predicted"/>
<sequence>MKYKEQAIWIGALVLFFSIYSKSAAFTWTTLPESRAVEQPESLDRTYILKMSGVRDEALAYKWAKTIKQVFSSSQGRNTLVATKCLTPLVRVVKKLGPNAGLQPWFVVEIAIGKTKREMAQVQGLLKDRLTDNPQSFILLASKQDLEGVEVGCQRR</sequence>
<evidence type="ECO:0000313" key="2">
    <source>
        <dbReference type="Proteomes" id="UP000076643"/>
    </source>
</evidence>
<protein>
    <submittedName>
        <fullName evidence="1">Uncharacterized protein</fullName>
    </submittedName>
</protein>
<dbReference type="PATRIC" id="fig|1365250.3.peg.2644"/>
<evidence type="ECO:0000313" key="1">
    <source>
        <dbReference type="EMBL" id="KZN37625.1"/>
    </source>
</evidence>